<evidence type="ECO:0000313" key="4">
    <source>
        <dbReference type="EMBL" id="GGL31208.1"/>
    </source>
</evidence>
<comment type="caution">
    <text evidence="4">The sequence shown here is derived from an EMBL/GenBank/DDBJ whole genome shotgun (WGS) entry which is preliminary data.</text>
</comment>
<keyword evidence="2" id="KW-0067">ATP-binding</keyword>
<dbReference type="InterPro" id="IPR000873">
    <property type="entry name" value="AMP-dep_synth/lig_dom"/>
</dbReference>
<protein>
    <submittedName>
        <fullName evidence="4">AMP-binding protein</fullName>
    </submittedName>
</protein>
<evidence type="ECO:0000256" key="1">
    <source>
        <dbReference type="ARBA" id="ARBA00022741"/>
    </source>
</evidence>
<dbReference type="SUPFAM" id="SSF56801">
    <property type="entry name" value="Acetyl-CoA synthetase-like"/>
    <property type="match status" value="1"/>
</dbReference>
<dbReference type="GO" id="GO:0004467">
    <property type="term" value="F:long-chain fatty acid-CoA ligase activity"/>
    <property type="evidence" value="ECO:0007669"/>
    <property type="project" value="TreeGrafter"/>
</dbReference>
<dbReference type="PANTHER" id="PTHR43272:SF33">
    <property type="entry name" value="AMP-BINDING DOMAIN-CONTAINING PROTEIN-RELATED"/>
    <property type="match status" value="1"/>
</dbReference>
<evidence type="ECO:0000259" key="3">
    <source>
        <dbReference type="Pfam" id="PF00501"/>
    </source>
</evidence>
<dbReference type="Proteomes" id="UP000638263">
    <property type="component" value="Unassembled WGS sequence"/>
</dbReference>
<sequence>MVSSIPALLASHIRPDNSAPAQRFTSSGHWVQRSYAELWYLIGSTAAALRALGVRHGDRVAVQLRTRADWSVIDLAAATLGAPLVPIYPTSAPAQVLDIVERTRPVLLIVDALHIVPGLDAGGPAVVRVGAEDGDLGELAAGDDTGAAATPTVGPHDLYSISFTSGSAGKSKGCLLTHGNFAAVVTMAVAAETHPEYGLAHRDIAFVFLPLAHASARLQQLTTFAAGGELVYGHGDTARILEQIAQTGPTYVPGMPRLFESAYLRANRDPLVLRAMFGDRLIYALTGGAPIAPELLAAYAAAGIPLVEGYGSTETSTALTIATPHANRPGTVGRALPGVELRIAGDGEILARGPNMFAGYLDDPEATAQALRDDWFHTGDLGHLDSDGYLTVTGRKKNLIITSTGKNVAPEYAENIFRQTCRLDGVVVAGDNRPYLIALVLAGGHTVDDDELASAARLINSAVSPPERIRKIAVVDRALSRADGELTESGKTVRPTVLAHLRGVVDDIYQGTAPDSVRVIEIVRRPLRHAS</sequence>
<name>A0A917VXP2_9NOCA</name>
<dbReference type="Pfam" id="PF23562">
    <property type="entry name" value="AMP-binding_C_3"/>
    <property type="match status" value="1"/>
</dbReference>
<accession>A0A917VXP2</accession>
<dbReference type="AlphaFoldDB" id="A0A917VXP2"/>
<dbReference type="EMBL" id="BMMH01000013">
    <property type="protein sequence ID" value="GGL31208.1"/>
    <property type="molecule type" value="Genomic_DNA"/>
</dbReference>
<dbReference type="InterPro" id="IPR042099">
    <property type="entry name" value="ANL_N_sf"/>
</dbReference>
<dbReference type="Pfam" id="PF00501">
    <property type="entry name" value="AMP-binding"/>
    <property type="match status" value="1"/>
</dbReference>
<dbReference type="RefSeq" id="WP_058856433.1">
    <property type="nucleotide sequence ID" value="NZ_BMMH01000013.1"/>
</dbReference>
<keyword evidence="1" id="KW-0547">Nucleotide-binding</keyword>
<reference evidence="4" key="1">
    <citation type="journal article" date="2014" name="Int. J. Syst. Evol. Microbiol.">
        <title>Complete genome sequence of Corynebacterium casei LMG S-19264T (=DSM 44701T), isolated from a smear-ripened cheese.</title>
        <authorList>
            <consortium name="US DOE Joint Genome Institute (JGI-PGF)"/>
            <person name="Walter F."/>
            <person name="Albersmeier A."/>
            <person name="Kalinowski J."/>
            <person name="Ruckert C."/>
        </authorList>
    </citation>
    <scope>NUCLEOTIDE SEQUENCE</scope>
    <source>
        <strain evidence="4">CGMCC 4.3508</strain>
    </source>
</reference>
<proteinExistence type="predicted"/>
<dbReference type="PANTHER" id="PTHR43272">
    <property type="entry name" value="LONG-CHAIN-FATTY-ACID--COA LIGASE"/>
    <property type="match status" value="1"/>
</dbReference>
<keyword evidence="5" id="KW-1185">Reference proteome</keyword>
<dbReference type="GO" id="GO:0005524">
    <property type="term" value="F:ATP binding"/>
    <property type="evidence" value="ECO:0007669"/>
    <property type="project" value="UniProtKB-KW"/>
</dbReference>
<dbReference type="Gene3D" id="3.40.50.12780">
    <property type="entry name" value="N-terminal domain of ligase-like"/>
    <property type="match status" value="1"/>
</dbReference>
<gene>
    <name evidence="4" type="ORF">GCM10011588_52460</name>
</gene>
<feature type="domain" description="AMP-dependent synthetase/ligase" evidence="3">
    <location>
        <begin position="24"/>
        <end position="361"/>
    </location>
</feature>
<evidence type="ECO:0000256" key="2">
    <source>
        <dbReference type="ARBA" id="ARBA00022840"/>
    </source>
</evidence>
<reference evidence="4" key="2">
    <citation type="submission" date="2020-09" db="EMBL/GenBank/DDBJ databases">
        <authorList>
            <person name="Sun Q."/>
            <person name="Zhou Y."/>
        </authorList>
    </citation>
    <scope>NUCLEOTIDE SEQUENCE</scope>
    <source>
        <strain evidence="4">CGMCC 4.3508</strain>
    </source>
</reference>
<dbReference type="GO" id="GO:0016020">
    <property type="term" value="C:membrane"/>
    <property type="evidence" value="ECO:0007669"/>
    <property type="project" value="TreeGrafter"/>
</dbReference>
<evidence type="ECO:0000313" key="5">
    <source>
        <dbReference type="Proteomes" id="UP000638263"/>
    </source>
</evidence>
<organism evidence="4 5">
    <name type="scientific">Nocardia jinanensis</name>
    <dbReference type="NCBI Taxonomy" id="382504"/>
    <lineage>
        <taxon>Bacteria</taxon>
        <taxon>Bacillati</taxon>
        <taxon>Actinomycetota</taxon>
        <taxon>Actinomycetes</taxon>
        <taxon>Mycobacteriales</taxon>
        <taxon>Nocardiaceae</taxon>
        <taxon>Nocardia</taxon>
    </lineage>
</organism>